<dbReference type="InterPro" id="IPR036318">
    <property type="entry name" value="FAD-bd_PCMH-like_sf"/>
</dbReference>
<reference evidence="3" key="1">
    <citation type="submission" date="2021-06" db="EMBL/GenBank/DDBJ databases">
        <authorList>
            <person name="Kallberg Y."/>
            <person name="Tangrot J."/>
            <person name="Rosling A."/>
        </authorList>
    </citation>
    <scope>NUCLEOTIDE SEQUENCE</scope>
    <source>
        <strain evidence="3">BR232B</strain>
    </source>
</reference>
<evidence type="ECO:0000313" key="4">
    <source>
        <dbReference type="Proteomes" id="UP000789739"/>
    </source>
</evidence>
<dbReference type="InterPro" id="IPR016169">
    <property type="entry name" value="FAD-bd_PCMH_sub2"/>
</dbReference>
<dbReference type="EMBL" id="CAJVPI010000225">
    <property type="protein sequence ID" value="CAG8503858.1"/>
    <property type="molecule type" value="Genomic_DNA"/>
</dbReference>
<feature type="chain" id="PRO_5040195963" evidence="1">
    <location>
        <begin position="31"/>
        <end position="504"/>
    </location>
</feature>
<dbReference type="Proteomes" id="UP000789739">
    <property type="component" value="Unassembled WGS sequence"/>
</dbReference>
<evidence type="ECO:0000259" key="2">
    <source>
        <dbReference type="PROSITE" id="PS51387"/>
    </source>
</evidence>
<gene>
    <name evidence="3" type="ORF">PBRASI_LOCUS2750</name>
</gene>
<name>A0A9N9F215_9GLOM</name>
<dbReference type="GO" id="GO:0003885">
    <property type="term" value="F:D-arabinono-1,4-lactone oxidase activity"/>
    <property type="evidence" value="ECO:0007669"/>
    <property type="project" value="TreeGrafter"/>
</dbReference>
<dbReference type="PANTHER" id="PTHR43762">
    <property type="entry name" value="L-GULONOLACTONE OXIDASE"/>
    <property type="match status" value="1"/>
</dbReference>
<keyword evidence="1" id="KW-0732">Signal</keyword>
<dbReference type="GO" id="GO:0071949">
    <property type="term" value="F:FAD binding"/>
    <property type="evidence" value="ECO:0007669"/>
    <property type="project" value="InterPro"/>
</dbReference>
<dbReference type="Gene3D" id="3.30.465.10">
    <property type="match status" value="1"/>
</dbReference>
<protein>
    <submittedName>
        <fullName evidence="3">10114_t:CDS:1</fullName>
    </submittedName>
</protein>
<evidence type="ECO:0000313" key="3">
    <source>
        <dbReference type="EMBL" id="CAG8503858.1"/>
    </source>
</evidence>
<dbReference type="GO" id="GO:0005739">
    <property type="term" value="C:mitochondrion"/>
    <property type="evidence" value="ECO:0007669"/>
    <property type="project" value="TreeGrafter"/>
</dbReference>
<evidence type="ECO:0000256" key="1">
    <source>
        <dbReference type="SAM" id="SignalP"/>
    </source>
</evidence>
<dbReference type="Gene3D" id="3.30.70.2520">
    <property type="match status" value="1"/>
</dbReference>
<dbReference type="InterPro" id="IPR006094">
    <property type="entry name" value="Oxid_FAD_bind_N"/>
</dbReference>
<sequence length="504" mass="55667">MSVGAFRGAQSPVWSAFLLLLASECNNRLGTSLDEAELAAFVQEQFPLQSMLKVVGNGHAFGNMTTCVDVSITNRDSYIISLTNLNYMTINPDNTVTFGAGWDLIDLVPTLRAKGLSVINLGTERVQNYIGAFTTGTHGTGQSLGNLATQVVGFRVMDATGNITIVNQTHNSHLLPAFRISLGALGLITEVTIQAEPLNYLKRTTQVFTGSSNLTQMYSDIYGLYQQYDRMMVRGPHMIWDPVASNWTIDSQMSVTYWEPTSVTGVYNCSTNYCANGCGQCLRDYFCYDEASDAVSTPPGGVCNRFFYAEIEHFLPVENFVAAAVDYTNFQLAEAPSMGAYNNMNMIYELRFVKGDDAWMSPVNTYNLGQNLSGIFAVIEIDWYMTYNNFGSTSPSLRSSFLNLLQQSMDPQCQFVNEFLIQHLGITRCQGIFDKSSRAKRAARRTQAATVAAEHGFSLSEKTNMIMITINIILLALLYQRGAFSGFSPSASQNAKSPEKHQSE</sequence>
<dbReference type="Pfam" id="PF01565">
    <property type="entry name" value="FAD_binding_4"/>
    <property type="match status" value="1"/>
</dbReference>
<comment type="caution">
    <text evidence="3">The sequence shown here is derived from an EMBL/GenBank/DDBJ whole genome shotgun (WGS) entry which is preliminary data.</text>
</comment>
<dbReference type="OrthoDB" id="415825at2759"/>
<dbReference type="SUPFAM" id="SSF56176">
    <property type="entry name" value="FAD-binding/transporter-associated domain-like"/>
    <property type="match status" value="1"/>
</dbReference>
<organism evidence="3 4">
    <name type="scientific">Paraglomus brasilianum</name>
    <dbReference type="NCBI Taxonomy" id="144538"/>
    <lineage>
        <taxon>Eukaryota</taxon>
        <taxon>Fungi</taxon>
        <taxon>Fungi incertae sedis</taxon>
        <taxon>Mucoromycota</taxon>
        <taxon>Glomeromycotina</taxon>
        <taxon>Glomeromycetes</taxon>
        <taxon>Paraglomerales</taxon>
        <taxon>Paraglomeraceae</taxon>
        <taxon>Paraglomus</taxon>
    </lineage>
</organism>
<feature type="domain" description="FAD-binding PCMH-type" evidence="2">
    <location>
        <begin position="21"/>
        <end position="198"/>
    </location>
</feature>
<dbReference type="PANTHER" id="PTHR43762:SF1">
    <property type="entry name" value="D-ARABINONO-1,4-LACTONE OXIDASE"/>
    <property type="match status" value="1"/>
</dbReference>
<keyword evidence="4" id="KW-1185">Reference proteome</keyword>
<proteinExistence type="predicted"/>
<dbReference type="AlphaFoldDB" id="A0A9N9F215"/>
<feature type="signal peptide" evidence="1">
    <location>
        <begin position="1"/>
        <end position="30"/>
    </location>
</feature>
<dbReference type="PROSITE" id="PS51387">
    <property type="entry name" value="FAD_PCMH"/>
    <property type="match status" value="1"/>
</dbReference>
<accession>A0A9N9F215</accession>
<dbReference type="InterPro" id="IPR016166">
    <property type="entry name" value="FAD-bd_PCMH"/>
</dbReference>
<dbReference type="InterPro" id="IPR010031">
    <property type="entry name" value="FAD_lactone_oxidase-like"/>
</dbReference>